<comment type="caution">
    <text evidence="2">The sequence shown here is derived from an EMBL/GenBank/DDBJ whole genome shotgun (WGS) entry which is preliminary data.</text>
</comment>
<evidence type="ECO:0000313" key="2">
    <source>
        <dbReference type="EMBL" id="RZB12473.1"/>
    </source>
</evidence>
<accession>A0A4Q6I5M6</accession>
<name>A0A4Q6I5M6_9RICK</name>
<dbReference type="Proteomes" id="UP000293377">
    <property type="component" value="Unassembled WGS sequence"/>
</dbReference>
<sequence length="233" mass="25424">MNSQLMIAAIALLAVFIVLLVGLLITAICKCCARPKKIEEEKKPLLGDEGISKTDLLSKIESMERELQEVLSRESGLKQEKQDLLAKLNEGGLVTQKLQKECSNLMESNMALAKKNAEIESALEHANAAMQKLENEKTTSTKKGTLVSSRVDVLSWGYGLLNDCKNVFKNVNNSTNLSESDKKQLGDRILNLKESIQNFMCCVGDIVQGGGLPSTAMSAAGVQCSIDNKYITQ</sequence>
<feature type="coiled-coil region" evidence="1">
    <location>
        <begin position="112"/>
        <end position="143"/>
    </location>
</feature>
<keyword evidence="3" id="KW-1185">Reference proteome</keyword>
<gene>
    <name evidence="2" type="ORF">DRF75_03890</name>
</gene>
<dbReference type="AlphaFoldDB" id="A0A4Q6I5M6"/>
<proteinExistence type="predicted"/>
<reference evidence="2 3" key="1">
    <citation type="submission" date="2018-06" db="EMBL/GenBank/DDBJ databases">
        <title>Complete Genome Sequence of Ehrlichia minasensis Isolated From Cattle.</title>
        <authorList>
            <person name="Aguiar D.M."/>
            <person name="Araujo J.P.A.Jr."/>
            <person name="Nakazato L."/>
            <person name="Bard E."/>
            <person name="Cabezas-Cruz A."/>
        </authorList>
    </citation>
    <scope>NUCLEOTIDE SEQUENCE [LARGE SCALE GENOMIC DNA]</scope>
    <source>
        <strain evidence="2 3">B11</strain>
    </source>
</reference>
<organism evidence="2 3">
    <name type="scientific">Ehrlichia minasensis</name>
    <dbReference type="NCBI Taxonomy" id="1242993"/>
    <lineage>
        <taxon>Bacteria</taxon>
        <taxon>Pseudomonadati</taxon>
        <taxon>Pseudomonadota</taxon>
        <taxon>Alphaproteobacteria</taxon>
        <taxon>Rickettsiales</taxon>
        <taxon>Anaplasmataceae</taxon>
        <taxon>Ehrlichia</taxon>
    </lineage>
</organism>
<evidence type="ECO:0000313" key="3">
    <source>
        <dbReference type="Proteomes" id="UP000293377"/>
    </source>
</evidence>
<keyword evidence="1" id="KW-0175">Coiled coil</keyword>
<dbReference type="EMBL" id="QOHL01000019">
    <property type="protein sequence ID" value="RZB12473.1"/>
    <property type="molecule type" value="Genomic_DNA"/>
</dbReference>
<dbReference type="RefSeq" id="WP_129992678.1">
    <property type="nucleotide sequence ID" value="NZ_QOHL01000019.1"/>
</dbReference>
<evidence type="ECO:0000256" key="1">
    <source>
        <dbReference type="SAM" id="Coils"/>
    </source>
</evidence>
<protein>
    <submittedName>
        <fullName evidence="2">Uncharacterized protein</fullName>
    </submittedName>
</protein>
<feature type="coiled-coil region" evidence="1">
    <location>
        <begin position="53"/>
        <end position="80"/>
    </location>
</feature>